<dbReference type="EMBL" id="CADCVN010000121">
    <property type="protein sequence ID" value="CAA9469761.1"/>
    <property type="molecule type" value="Genomic_DNA"/>
</dbReference>
<accession>A0A6J4RDJ5</accession>
<feature type="region of interest" description="Disordered" evidence="1">
    <location>
        <begin position="21"/>
        <end position="47"/>
    </location>
</feature>
<proteinExistence type="predicted"/>
<gene>
    <name evidence="2" type="ORF">AVDCRST_MAG96-329</name>
</gene>
<feature type="compositionally biased region" description="Polar residues" evidence="1">
    <location>
        <begin position="38"/>
        <end position="47"/>
    </location>
</feature>
<sequence>MGGFCKRRYYNDKRSTKMKPITTFSNFDHPGLTPVKGTKTQKGQLPG</sequence>
<name>A0A6J4RDJ5_9BACT</name>
<evidence type="ECO:0000256" key="1">
    <source>
        <dbReference type="SAM" id="MobiDB-lite"/>
    </source>
</evidence>
<reference evidence="2" key="1">
    <citation type="submission" date="2020-02" db="EMBL/GenBank/DDBJ databases">
        <authorList>
            <person name="Meier V. D."/>
        </authorList>
    </citation>
    <scope>NUCLEOTIDE SEQUENCE</scope>
    <source>
        <strain evidence="2">AVDCRST_MAG96</strain>
    </source>
</reference>
<protein>
    <submittedName>
        <fullName evidence="2">Uncharacterized protein</fullName>
    </submittedName>
</protein>
<organism evidence="2">
    <name type="scientific">uncultured Segetibacter sp</name>
    <dbReference type="NCBI Taxonomy" id="481133"/>
    <lineage>
        <taxon>Bacteria</taxon>
        <taxon>Pseudomonadati</taxon>
        <taxon>Bacteroidota</taxon>
        <taxon>Chitinophagia</taxon>
        <taxon>Chitinophagales</taxon>
        <taxon>Chitinophagaceae</taxon>
        <taxon>Segetibacter</taxon>
        <taxon>environmental samples</taxon>
    </lineage>
</organism>
<evidence type="ECO:0000313" key="2">
    <source>
        <dbReference type="EMBL" id="CAA9469761.1"/>
    </source>
</evidence>
<dbReference type="AlphaFoldDB" id="A0A6J4RDJ5"/>